<evidence type="ECO:0000256" key="5">
    <source>
        <dbReference type="SAM" id="MobiDB-lite"/>
    </source>
</evidence>
<dbReference type="PROSITE" id="PS50888">
    <property type="entry name" value="BHLH"/>
    <property type="match status" value="1"/>
</dbReference>
<evidence type="ECO:0000313" key="7">
    <source>
        <dbReference type="EMBL" id="CAK9325830.1"/>
    </source>
</evidence>
<feature type="domain" description="BHLH" evidence="6">
    <location>
        <begin position="168"/>
        <end position="217"/>
    </location>
</feature>
<dbReference type="InterPro" id="IPR011598">
    <property type="entry name" value="bHLH_dom"/>
</dbReference>
<sequence>MEEKGVTVKPFPVDYGSEEANSNFTKKMKRTFTIIKRLFATRRQTRVDPIHKASKSRLQIFDGPDLSKKHQAATHVSIQLGALVFRPYKKPPNFYNSFQQTHSSPSPPYPPAVRPTVSPPMENILDEYEYYWETNMFLQTQEFDSWGLDEAFYGSYDSSSPDGTLSSLEASKNILSERNRRKKLNDRLLALRAVVPNITKMDKASIIKDAIEYIQELRAQEKRIESEISDLESGKIENRTTNEEDDDHNGSGISRKRTNNCNRQLREKPSSIPIEILDLSVNYMGEKTMMVSLTCGRRSDAVLKVSQVIESLKLKIITANIIVVANKVLNTLFLEAERAEEEELKVKIERAIAAISDQQSPTSI</sequence>
<dbReference type="InterPro" id="IPR036638">
    <property type="entry name" value="HLH_DNA-bd_sf"/>
</dbReference>
<dbReference type="SMART" id="SM00353">
    <property type="entry name" value="HLH"/>
    <property type="match status" value="1"/>
</dbReference>
<reference evidence="7 8" key="1">
    <citation type="submission" date="2024-03" db="EMBL/GenBank/DDBJ databases">
        <authorList>
            <person name="Gkanogiannis A."/>
            <person name="Becerra Lopez-Lavalle L."/>
        </authorList>
    </citation>
    <scope>NUCLEOTIDE SEQUENCE [LARGE SCALE GENOMIC DNA]</scope>
</reference>
<keyword evidence="2" id="KW-0805">Transcription regulation</keyword>
<evidence type="ECO:0000259" key="6">
    <source>
        <dbReference type="PROSITE" id="PS50888"/>
    </source>
</evidence>
<keyword evidence="8" id="KW-1185">Reference proteome</keyword>
<evidence type="ECO:0000256" key="4">
    <source>
        <dbReference type="ARBA" id="ARBA00023242"/>
    </source>
</evidence>
<feature type="region of interest" description="Disordered" evidence="5">
    <location>
        <begin position="96"/>
        <end position="118"/>
    </location>
</feature>
<dbReference type="Gene3D" id="4.10.280.10">
    <property type="entry name" value="Helix-loop-helix DNA-binding domain"/>
    <property type="match status" value="1"/>
</dbReference>
<name>A0ABP0YZ58_9ROSI</name>
<evidence type="ECO:0000256" key="2">
    <source>
        <dbReference type="ARBA" id="ARBA00023015"/>
    </source>
</evidence>
<keyword evidence="3" id="KW-0804">Transcription</keyword>
<proteinExistence type="predicted"/>
<evidence type="ECO:0000256" key="3">
    <source>
        <dbReference type="ARBA" id="ARBA00023163"/>
    </source>
</evidence>
<evidence type="ECO:0000313" key="8">
    <source>
        <dbReference type="Proteomes" id="UP001642487"/>
    </source>
</evidence>
<protein>
    <recommendedName>
        <fullName evidence="6">BHLH domain-containing protein</fullName>
    </recommendedName>
</protein>
<feature type="compositionally biased region" description="Basic and acidic residues" evidence="5">
    <location>
        <begin position="229"/>
        <end position="242"/>
    </location>
</feature>
<comment type="subcellular location">
    <subcellularLocation>
        <location evidence="1">Nucleus</location>
    </subcellularLocation>
</comment>
<dbReference type="EMBL" id="OZ021741">
    <property type="protein sequence ID" value="CAK9325830.1"/>
    <property type="molecule type" value="Genomic_DNA"/>
</dbReference>
<keyword evidence="4" id="KW-0539">Nucleus</keyword>
<dbReference type="PANTHER" id="PTHR31945">
    <property type="entry name" value="TRANSCRIPTION FACTOR SCREAM2-RELATED"/>
    <property type="match status" value="1"/>
</dbReference>
<dbReference type="PANTHER" id="PTHR31945:SF26">
    <property type="entry name" value="TRANSCRIPTION FACTOR BHLH35"/>
    <property type="match status" value="1"/>
</dbReference>
<dbReference type="Pfam" id="PF00010">
    <property type="entry name" value="HLH"/>
    <property type="match status" value="1"/>
</dbReference>
<dbReference type="InterPro" id="IPR051358">
    <property type="entry name" value="TF_AMS/ICE1/BHLH6-like"/>
</dbReference>
<accession>A0ABP0YZ58</accession>
<dbReference type="Proteomes" id="UP001642487">
    <property type="component" value="Chromosome 7"/>
</dbReference>
<feature type="region of interest" description="Disordered" evidence="5">
    <location>
        <begin position="229"/>
        <end position="265"/>
    </location>
</feature>
<dbReference type="Pfam" id="PF22754">
    <property type="entry name" value="bHLH-TF_ACT-like_plant"/>
    <property type="match status" value="1"/>
</dbReference>
<dbReference type="SUPFAM" id="SSF47459">
    <property type="entry name" value="HLH, helix-loop-helix DNA-binding domain"/>
    <property type="match status" value="1"/>
</dbReference>
<gene>
    <name evidence="7" type="ORF">CITCOLO1_LOCUS18103</name>
</gene>
<dbReference type="InterPro" id="IPR054502">
    <property type="entry name" value="bHLH-TF_ACT-like_plant"/>
</dbReference>
<organism evidence="7 8">
    <name type="scientific">Citrullus colocynthis</name>
    <name type="common">colocynth</name>
    <dbReference type="NCBI Taxonomy" id="252529"/>
    <lineage>
        <taxon>Eukaryota</taxon>
        <taxon>Viridiplantae</taxon>
        <taxon>Streptophyta</taxon>
        <taxon>Embryophyta</taxon>
        <taxon>Tracheophyta</taxon>
        <taxon>Spermatophyta</taxon>
        <taxon>Magnoliopsida</taxon>
        <taxon>eudicotyledons</taxon>
        <taxon>Gunneridae</taxon>
        <taxon>Pentapetalae</taxon>
        <taxon>rosids</taxon>
        <taxon>fabids</taxon>
        <taxon>Cucurbitales</taxon>
        <taxon>Cucurbitaceae</taxon>
        <taxon>Benincaseae</taxon>
        <taxon>Citrullus</taxon>
    </lineage>
</organism>
<evidence type="ECO:0000256" key="1">
    <source>
        <dbReference type="ARBA" id="ARBA00004123"/>
    </source>
</evidence>